<sequence>MDVASFREDLICALGRPEEWCVGDGENFLVHSRTGTMVYPHGSTSVVSPSGFRVEICHVPRRTVSRCWVAVSERNREARSKEESRSLQRFLRAFQGFRS</sequence>
<accession>A0A0F9D536</accession>
<protein>
    <submittedName>
        <fullName evidence="1">Uncharacterized protein</fullName>
    </submittedName>
</protein>
<proteinExistence type="predicted"/>
<comment type="caution">
    <text evidence="1">The sequence shown here is derived from an EMBL/GenBank/DDBJ whole genome shotgun (WGS) entry which is preliminary data.</text>
</comment>
<name>A0A0F9D536_9ZZZZ</name>
<organism evidence="1">
    <name type="scientific">marine sediment metagenome</name>
    <dbReference type="NCBI Taxonomy" id="412755"/>
    <lineage>
        <taxon>unclassified sequences</taxon>
        <taxon>metagenomes</taxon>
        <taxon>ecological metagenomes</taxon>
    </lineage>
</organism>
<dbReference type="EMBL" id="LAZR01030404">
    <property type="protein sequence ID" value="KKL56709.1"/>
    <property type="molecule type" value="Genomic_DNA"/>
</dbReference>
<evidence type="ECO:0000313" key="1">
    <source>
        <dbReference type="EMBL" id="KKL56709.1"/>
    </source>
</evidence>
<dbReference type="AlphaFoldDB" id="A0A0F9D536"/>
<gene>
    <name evidence="1" type="ORF">LCGC14_2242730</name>
</gene>
<reference evidence="1" key="1">
    <citation type="journal article" date="2015" name="Nature">
        <title>Complex archaea that bridge the gap between prokaryotes and eukaryotes.</title>
        <authorList>
            <person name="Spang A."/>
            <person name="Saw J.H."/>
            <person name="Jorgensen S.L."/>
            <person name="Zaremba-Niedzwiedzka K."/>
            <person name="Martijn J."/>
            <person name="Lind A.E."/>
            <person name="van Eijk R."/>
            <person name="Schleper C."/>
            <person name="Guy L."/>
            <person name="Ettema T.J."/>
        </authorList>
    </citation>
    <scope>NUCLEOTIDE SEQUENCE</scope>
</reference>